<dbReference type="AlphaFoldDB" id="A0A3M2REJ4"/>
<evidence type="ECO:0000313" key="2">
    <source>
        <dbReference type="Proteomes" id="UP000277212"/>
    </source>
</evidence>
<protein>
    <submittedName>
        <fullName evidence="1">Uncharacterized protein</fullName>
    </submittedName>
</protein>
<proteinExistence type="predicted"/>
<name>A0A3M2REJ4_9HYPO</name>
<accession>A0A3M2REJ4</accession>
<gene>
    <name evidence="1" type="ORF">CDV36_015122</name>
</gene>
<dbReference type="Proteomes" id="UP000277212">
    <property type="component" value="Unassembled WGS sequence"/>
</dbReference>
<evidence type="ECO:0000313" key="1">
    <source>
        <dbReference type="EMBL" id="RMJ03355.1"/>
    </source>
</evidence>
<reference evidence="1 2" key="1">
    <citation type="submission" date="2017-06" db="EMBL/GenBank/DDBJ databases">
        <title>Comparative genomic analysis of Ambrosia Fusariam Clade fungi.</title>
        <authorList>
            <person name="Stajich J.E."/>
            <person name="Carrillo J."/>
            <person name="Kijimoto T."/>
            <person name="Eskalen A."/>
            <person name="O'Donnell K."/>
            <person name="Kasson M."/>
        </authorList>
    </citation>
    <scope>NUCLEOTIDE SEQUENCE [LARGE SCALE GENOMIC DNA]</scope>
    <source>
        <strain evidence="1">UCR3666</strain>
    </source>
</reference>
<dbReference type="EMBL" id="NKUJ01000533">
    <property type="protein sequence ID" value="RMJ03355.1"/>
    <property type="molecule type" value="Genomic_DNA"/>
</dbReference>
<comment type="caution">
    <text evidence="1">The sequence shown here is derived from an EMBL/GenBank/DDBJ whole genome shotgun (WGS) entry which is preliminary data.</text>
</comment>
<sequence>MRVIIQSIDSMSASINKEPKTSIKAQPCATIAKYDISFSRRRTTKLHAATLTNNSNRRFSPTPLFPKGKECYRTLIRLKHSLSRALDLDNIREPGSTAGETFTPGLTTHYYDLMVIDPEASYC</sequence>
<keyword evidence="2" id="KW-1185">Reference proteome</keyword>
<organism evidence="1 2">
    <name type="scientific">Fusarium kuroshium</name>
    <dbReference type="NCBI Taxonomy" id="2010991"/>
    <lineage>
        <taxon>Eukaryota</taxon>
        <taxon>Fungi</taxon>
        <taxon>Dikarya</taxon>
        <taxon>Ascomycota</taxon>
        <taxon>Pezizomycotina</taxon>
        <taxon>Sordariomycetes</taxon>
        <taxon>Hypocreomycetidae</taxon>
        <taxon>Hypocreales</taxon>
        <taxon>Nectriaceae</taxon>
        <taxon>Fusarium</taxon>
        <taxon>Fusarium solani species complex</taxon>
    </lineage>
</organism>